<keyword evidence="2" id="KW-1185">Reference proteome</keyword>
<name>A0ACA8E1N3_9GAMM</name>
<sequence length="130" mass="15113">MIKLAEKEKFELVQWIDEDDGKNLPVNVVSIKGTKKKVEVSDGRLDEFISFAKSKGIKLIWFQYFDGVWFVMKAFSYEDSGKRREGYFSFGNPSKTRICHFGEENMGFAMLNESEKNWFMIKCNIPKTGT</sequence>
<organism evidence="1 2">
    <name type="scientific">Pseudoalteromonas agarivorans DSM 14585</name>
    <dbReference type="NCBI Taxonomy" id="1312369"/>
    <lineage>
        <taxon>Bacteria</taxon>
        <taxon>Pseudomonadati</taxon>
        <taxon>Pseudomonadota</taxon>
        <taxon>Gammaproteobacteria</taxon>
        <taxon>Alteromonadales</taxon>
        <taxon>Pseudoalteromonadaceae</taxon>
        <taxon>Pseudoalteromonas</taxon>
    </lineage>
</organism>
<dbReference type="Proteomes" id="UP000217277">
    <property type="component" value="Chromosome II"/>
</dbReference>
<reference evidence="1" key="1">
    <citation type="submission" date="2015-03" db="EMBL/GenBank/DDBJ databases">
        <authorList>
            <person name="Xie B.-B."/>
            <person name="Rong J.-C."/>
            <person name="Qin Q.-L."/>
            <person name="Zhang Y.-Z."/>
        </authorList>
    </citation>
    <scope>NUCLEOTIDE SEQUENCE</scope>
    <source>
        <strain evidence="1">DSM 14585</strain>
    </source>
</reference>
<proteinExistence type="predicted"/>
<protein>
    <submittedName>
        <fullName evidence="1">Uncharacterized protein</fullName>
    </submittedName>
</protein>
<gene>
    <name evidence="1" type="ORF">PAGA_b0210</name>
</gene>
<evidence type="ECO:0000313" key="2">
    <source>
        <dbReference type="Proteomes" id="UP000217277"/>
    </source>
</evidence>
<evidence type="ECO:0000313" key="1">
    <source>
        <dbReference type="EMBL" id="ATC84163.1"/>
    </source>
</evidence>
<accession>A0ACA8E1N3</accession>
<dbReference type="EMBL" id="CP011012">
    <property type="protein sequence ID" value="ATC84163.1"/>
    <property type="molecule type" value="Genomic_DNA"/>
</dbReference>